<dbReference type="EMBL" id="FOES01000007">
    <property type="protein sequence ID" value="SEQ12215.1"/>
    <property type="molecule type" value="Genomic_DNA"/>
</dbReference>
<dbReference type="STRING" id="571933.SAMN05216362_1073"/>
<keyword evidence="2" id="KW-1185">Reference proteome</keyword>
<dbReference type="OrthoDB" id="2971099at2"/>
<name>A0A1H9DFC6_9BACI</name>
<proteinExistence type="predicted"/>
<dbReference type="Proteomes" id="UP000199427">
    <property type="component" value="Unassembled WGS sequence"/>
</dbReference>
<evidence type="ECO:0000313" key="2">
    <source>
        <dbReference type="Proteomes" id="UP000199427"/>
    </source>
</evidence>
<accession>A0A1H9DFC6</accession>
<organism evidence="1 2">
    <name type="scientific">Piscibacillus halophilus</name>
    <dbReference type="NCBI Taxonomy" id="571933"/>
    <lineage>
        <taxon>Bacteria</taxon>
        <taxon>Bacillati</taxon>
        <taxon>Bacillota</taxon>
        <taxon>Bacilli</taxon>
        <taxon>Bacillales</taxon>
        <taxon>Bacillaceae</taxon>
        <taxon>Piscibacillus</taxon>
    </lineage>
</organism>
<protein>
    <submittedName>
        <fullName evidence="1">Uncharacterized protein</fullName>
    </submittedName>
</protein>
<dbReference type="RefSeq" id="WP_091772979.1">
    <property type="nucleotide sequence ID" value="NZ_FOES01000007.1"/>
</dbReference>
<reference evidence="1 2" key="1">
    <citation type="submission" date="2016-10" db="EMBL/GenBank/DDBJ databases">
        <authorList>
            <person name="de Groot N.N."/>
        </authorList>
    </citation>
    <scope>NUCLEOTIDE SEQUENCE [LARGE SCALE GENOMIC DNA]</scope>
    <source>
        <strain evidence="1 2">DSM 21633</strain>
    </source>
</reference>
<dbReference type="AlphaFoldDB" id="A0A1H9DFC6"/>
<gene>
    <name evidence="1" type="ORF">SAMN05216362_1073</name>
</gene>
<evidence type="ECO:0000313" key="1">
    <source>
        <dbReference type="EMBL" id="SEQ12215.1"/>
    </source>
</evidence>
<sequence length="100" mass="12125">MKNLYEQDILKRIPEHERKIYRTMTKLSRVNKHLLWQLIKESNKENVAIYTGDLEKLRELLNKQLVHINTAYQTNSQKVSLFVLNRAPYLIRLLKREYLD</sequence>